<keyword evidence="3" id="KW-1185">Reference proteome</keyword>
<dbReference type="Proteomes" id="UP000193920">
    <property type="component" value="Unassembled WGS sequence"/>
</dbReference>
<accession>A0A1Y2CRP2</accession>
<organism evidence="2 3">
    <name type="scientific">Neocallimastix californiae</name>
    <dbReference type="NCBI Taxonomy" id="1754190"/>
    <lineage>
        <taxon>Eukaryota</taxon>
        <taxon>Fungi</taxon>
        <taxon>Fungi incertae sedis</taxon>
        <taxon>Chytridiomycota</taxon>
        <taxon>Chytridiomycota incertae sedis</taxon>
        <taxon>Neocallimastigomycetes</taxon>
        <taxon>Neocallimastigales</taxon>
        <taxon>Neocallimastigaceae</taxon>
        <taxon>Neocallimastix</taxon>
    </lineage>
</organism>
<evidence type="ECO:0000313" key="2">
    <source>
        <dbReference type="EMBL" id="ORY49637.1"/>
    </source>
</evidence>
<evidence type="ECO:0000313" key="3">
    <source>
        <dbReference type="Proteomes" id="UP000193920"/>
    </source>
</evidence>
<feature type="compositionally biased region" description="Basic and acidic residues" evidence="1">
    <location>
        <begin position="334"/>
        <end position="343"/>
    </location>
</feature>
<evidence type="ECO:0000256" key="1">
    <source>
        <dbReference type="SAM" id="MobiDB-lite"/>
    </source>
</evidence>
<sequence>MKLKSISIIPLRIMKTMKSMNEEFEKIYDKDRTKSFETEKDLAEMVSFINLKEEDLKQFLKYPLDEIPVKKKNKVLKYLPCSNILDFYQYIVMSCKEIPVVELSRIDRAFLNFSLLASYCNIDLYNLEFHPDWEENNKNIPSTSLSSLSSSSSSKSSSALIFQKKIMTLIAIVLGKGSYMDFQKNMKKLTESTELKINKKILKELMTLSNHQENQDLFQHRHPHEFINPRTDKPWKANDPIITKEEFIQWLRAFVFQKNWKIPYYNDFSVKKVISMPAIVKGIGLDEKGLEYNEKHANWEKMKKKGKIDKKDEMKKKKKMMMMMKEEEEEDSTNDDKNQLSYEDSIKKAKETHKEIEVKEEDLNRLISKLFS</sequence>
<dbReference type="AlphaFoldDB" id="A0A1Y2CRP2"/>
<comment type="caution">
    <text evidence="2">The sequence shown here is derived from an EMBL/GenBank/DDBJ whole genome shotgun (WGS) entry which is preliminary data.</text>
</comment>
<protein>
    <submittedName>
        <fullName evidence="2">Uncharacterized protein</fullName>
    </submittedName>
</protein>
<gene>
    <name evidence="2" type="ORF">LY90DRAFT_702974</name>
</gene>
<feature type="region of interest" description="Disordered" evidence="1">
    <location>
        <begin position="313"/>
        <end position="343"/>
    </location>
</feature>
<name>A0A1Y2CRP2_9FUNG</name>
<dbReference type="EMBL" id="MCOG01000099">
    <property type="protein sequence ID" value="ORY49637.1"/>
    <property type="molecule type" value="Genomic_DNA"/>
</dbReference>
<proteinExistence type="predicted"/>
<reference evidence="2 3" key="1">
    <citation type="submission" date="2016-08" db="EMBL/GenBank/DDBJ databases">
        <title>A Parts List for Fungal Cellulosomes Revealed by Comparative Genomics.</title>
        <authorList>
            <consortium name="DOE Joint Genome Institute"/>
            <person name="Haitjema C.H."/>
            <person name="Gilmore S.P."/>
            <person name="Henske J.K."/>
            <person name="Solomon K.V."/>
            <person name="De Groot R."/>
            <person name="Kuo A."/>
            <person name="Mondo S.J."/>
            <person name="Salamov A.A."/>
            <person name="Labutti K."/>
            <person name="Zhao Z."/>
            <person name="Chiniquy J."/>
            <person name="Barry K."/>
            <person name="Brewer H.M."/>
            <person name="Purvine S.O."/>
            <person name="Wright A.T."/>
            <person name="Boxma B."/>
            <person name="Van Alen T."/>
            <person name="Hackstein J.H."/>
            <person name="Baker S.E."/>
            <person name="Grigoriev I.V."/>
            <person name="O'Malley M.A."/>
        </authorList>
    </citation>
    <scope>NUCLEOTIDE SEQUENCE [LARGE SCALE GENOMIC DNA]</scope>
    <source>
        <strain evidence="2 3">G1</strain>
    </source>
</reference>